<sequence length="60" mass="6442">MGSWLVRTCQCSCGSFGSSYRQFAAVSYVGEKLAEHGIMGAPAVQEVRGSFYIVTSISCK</sequence>
<dbReference type="EMBL" id="CM009297">
    <property type="protein sequence ID" value="RQO94200.1"/>
    <property type="molecule type" value="Genomic_DNA"/>
</dbReference>
<dbReference type="AlphaFoldDB" id="A0A3N7FIR5"/>
<evidence type="ECO:0000313" key="1">
    <source>
        <dbReference type="EMBL" id="RQO94200.1"/>
    </source>
</evidence>
<proteinExistence type="predicted"/>
<keyword evidence="2" id="KW-1185">Reference proteome</keyword>
<organism evidence="1 2">
    <name type="scientific">Populus trichocarpa</name>
    <name type="common">Western balsam poplar</name>
    <name type="synonym">Populus balsamifera subsp. trichocarpa</name>
    <dbReference type="NCBI Taxonomy" id="3694"/>
    <lineage>
        <taxon>Eukaryota</taxon>
        <taxon>Viridiplantae</taxon>
        <taxon>Streptophyta</taxon>
        <taxon>Embryophyta</taxon>
        <taxon>Tracheophyta</taxon>
        <taxon>Spermatophyta</taxon>
        <taxon>Magnoliopsida</taxon>
        <taxon>eudicotyledons</taxon>
        <taxon>Gunneridae</taxon>
        <taxon>Pentapetalae</taxon>
        <taxon>rosids</taxon>
        <taxon>fabids</taxon>
        <taxon>Malpighiales</taxon>
        <taxon>Salicaceae</taxon>
        <taxon>Saliceae</taxon>
        <taxon>Populus</taxon>
    </lineage>
</organism>
<protein>
    <submittedName>
        <fullName evidence="1">Uncharacterized protein</fullName>
    </submittedName>
</protein>
<accession>A0A3N7FIR5</accession>
<dbReference type="Proteomes" id="UP000006729">
    <property type="component" value="Chromosome 8"/>
</dbReference>
<evidence type="ECO:0000313" key="2">
    <source>
        <dbReference type="Proteomes" id="UP000006729"/>
    </source>
</evidence>
<reference evidence="1 2" key="1">
    <citation type="journal article" date="2006" name="Science">
        <title>The genome of black cottonwood, Populus trichocarpa (Torr. &amp; Gray).</title>
        <authorList>
            <person name="Tuskan G.A."/>
            <person name="Difazio S."/>
            <person name="Jansson S."/>
            <person name="Bohlmann J."/>
            <person name="Grigoriev I."/>
            <person name="Hellsten U."/>
            <person name="Putnam N."/>
            <person name="Ralph S."/>
            <person name="Rombauts S."/>
            <person name="Salamov A."/>
            <person name="Schein J."/>
            <person name="Sterck L."/>
            <person name="Aerts A."/>
            <person name="Bhalerao R.R."/>
            <person name="Bhalerao R.P."/>
            <person name="Blaudez D."/>
            <person name="Boerjan W."/>
            <person name="Brun A."/>
            <person name="Brunner A."/>
            <person name="Busov V."/>
            <person name="Campbell M."/>
            <person name="Carlson J."/>
            <person name="Chalot M."/>
            <person name="Chapman J."/>
            <person name="Chen G.L."/>
            <person name="Cooper D."/>
            <person name="Coutinho P.M."/>
            <person name="Couturier J."/>
            <person name="Covert S."/>
            <person name="Cronk Q."/>
            <person name="Cunningham R."/>
            <person name="Davis J."/>
            <person name="Degroeve S."/>
            <person name="Dejardin A."/>
            <person name="Depamphilis C."/>
            <person name="Detter J."/>
            <person name="Dirks B."/>
            <person name="Dubchak I."/>
            <person name="Duplessis S."/>
            <person name="Ehlting J."/>
            <person name="Ellis B."/>
            <person name="Gendler K."/>
            <person name="Goodstein D."/>
            <person name="Gribskov M."/>
            <person name="Grimwood J."/>
            <person name="Groover A."/>
            <person name="Gunter L."/>
            <person name="Hamberger B."/>
            <person name="Heinze B."/>
            <person name="Helariutta Y."/>
            <person name="Henrissat B."/>
            <person name="Holligan D."/>
            <person name="Holt R."/>
            <person name="Huang W."/>
            <person name="Islam-Faridi N."/>
            <person name="Jones S."/>
            <person name="Jones-Rhoades M."/>
            <person name="Jorgensen R."/>
            <person name="Joshi C."/>
            <person name="Kangasjarvi J."/>
            <person name="Karlsson J."/>
            <person name="Kelleher C."/>
            <person name="Kirkpatrick R."/>
            <person name="Kirst M."/>
            <person name="Kohler A."/>
            <person name="Kalluri U."/>
            <person name="Larimer F."/>
            <person name="Leebens-Mack J."/>
            <person name="Leple J.C."/>
            <person name="Locascio P."/>
            <person name="Lou Y."/>
            <person name="Lucas S."/>
            <person name="Martin F."/>
            <person name="Montanini B."/>
            <person name="Napoli C."/>
            <person name="Nelson D.R."/>
            <person name="Nelson C."/>
            <person name="Nieminen K."/>
            <person name="Nilsson O."/>
            <person name="Pereda V."/>
            <person name="Peter G."/>
            <person name="Philippe R."/>
            <person name="Pilate G."/>
            <person name="Poliakov A."/>
            <person name="Razumovskaya J."/>
            <person name="Richardson P."/>
            <person name="Rinaldi C."/>
            <person name="Ritland K."/>
            <person name="Rouze P."/>
            <person name="Ryaboy D."/>
            <person name="Schmutz J."/>
            <person name="Schrader J."/>
            <person name="Segerman B."/>
            <person name="Shin H."/>
            <person name="Siddiqui A."/>
            <person name="Sterky F."/>
            <person name="Terry A."/>
            <person name="Tsai C.J."/>
            <person name="Uberbacher E."/>
            <person name="Unneberg P."/>
            <person name="Vahala J."/>
            <person name="Wall K."/>
            <person name="Wessler S."/>
            <person name="Yang G."/>
            <person name="Yin T."/>
            <person name="Douglas C."/>
            <person name="Marra M."/>
            <person name="Sandberg G."/>
            <person name="Van de Peer Y."/>
            <person name="Rokhsar D."/>
        </authorList>
    </citation>
    <scope>NUCLEOTIDE SEQUENCE [LARGE SCALE GENOMIC DNA]</scope>
    <source>
        <strain evidence="2">cv. Nisqually</strain>
    </source>
</reference>
<gene>
    <name evidence="1" type="ORF">POPTR_008G051450</name>
</gene>
<dbReference type="InParanoid" id="A0A3N7FIR5"/>
<name>A0A3N7FIR5_POPTR</name>